<dbReference type="InterPro" id="IPR008974">
    <property type="entry name" value="TRAF-like"/>
</dbReference>
<reference evidence="2" key="2">
    <citation type="submission" date="2017-05" db="UniProtKB">
        <authorList>
            <consortium name="EnsemblMetazoa"/>
        </authorList>
    </citation>
    <scope>IDENTIFICATION</scope>
</reference>
<dbReference type="AlphaFoldDB" id="A0A1X7UKG5"/>
<proteinExistence type="predicted"/>
<dbReference type="EnsemblMetazoa" id="Aqu2.1.28470_001">
    <property type="protein sequence ID" value="Aqu2.1.28470_001"/>
    <property type="gene ID" value="Aqu2.1.28470"/>
</dbReference>
<sequence length="605" mass="70469">MMPSCVTFRDQMVKPDTRRIGYKLWTELYTYINNMAAKDAIRATMDEFEPKLKDGLPIAKELYRRGVISKHSVDMNDAAQFASIPSYTHSHNAFFSSVARALDDTFDNWYQLLDILRAYPELHECIDKLELKYNEELRALEADKYKVNPPLLSPQDAKVLFEELVDEFENLWVDIKDRIREKTDLETLKSHLRYVFLDQREEVESIQDFDGLFDRIRTRVDFTNCLLLESLTIELGWRDLGKKVTYFMRKRAIKCSYMRMTDFVDQIGSNKKYKFPSPGMDPTFRLSVNWSQNNKSAFYYFWLIEIVFSSLTKHQYLHRMVMGQDGEEGGSSGYGFTFYYATPDWVTPSIIKVSRERGFSLQLNGVTFCTVLDEITVTNPDWSLTVDDYFDYMTSTVRISNGYIDRVLDTLDGLDPRKNWISDDVDKKSNSYDLLYDDFPRAIQWLPKTITFANFFHFYEMNHVWISHPFYTAMKGFKFALVVYPRGKGTGKGTHLSVSVVLMAGEQDDMLKFPIAGKIHVRLINQLGDHTHIQGVYHFNSETRPEAINKVEGGGDFAPLGLSIDEFIPIESLEFDEAQGTQYLIFERLYFQVLQSGFSHKMHFE</sequence>
<dbReference type="SUPFAM" id="SSF49599">
    <property type="entry name" value="TRAF domain-like"/>
    <property type="match status" value="1"/>
</dbReference>
<keyword evidence="3" id="KW-1185">Reference proteome</keyword>
<accession>A0A1X7UKG5</accession>
<feature type="domain" description="TRAF1-6 MATH" evidence="1">
    <location>
        <begin position="464"/>
        <end position="574"/>
    </location>
</feature>
<reference evidence="3" key="1">
    <citation type="journal article" date="2010" name="Nature">
        <title>The Amphimedon queenslandica genome and the evolution of animal complexity.</title>
        <authorList>
            <person name="Srivastava M."/>
            <person name="Simakov O."/>
            <person name="Chapman J."/>
            <person name="Fahey B."/>
            <person name="Gauthier M.E."/>
            <person name="Mitros T."/>
            <person name="Richards G.S."/>
            <person name="Conaco C."/>
            <person name="Dacre M."/>
            <person name="Hellsten U."/>
            <person name="Larroux C."/>
            <person name="Putnam N.H."/>
            <person name="Stanke M."/>
            <person name="Adamska M."/>
            <person name="Darling A."/>
            <person name="Degnan S.M."/>
            <person name="Oakley T.H."/>
            <person name="Plachetzki D.C."/>
            <person name="Zhai Y."/>
            <person name="Adamski M."/>
            <person name="Calcino A."/>
            <person name="Cummins S.F."/>
            <person name="Goodstein D.M."/>
            <person name="Harris C."/>
            <person name="Jackson D.J."/>
            <person name="Leys S.P."/>
            <person name="Shu S."/>
            <person name="Woodcroft B.J."/>
            <person name="Vervoort M."/>
            <person name="Kosik K.S."/>
            <person name="Manning G."/>
            <person name="Degnan B.M."/>
            <person name="Rokhsar D.S."/>
        </authorList>
    </citation>
    <scope>NUCLEOTIDE SEQUENCE [LARGE SCALE GENOMIC DNA]</scope>
</reference>
<protein>
    <recommendedName>
        <fullName evidence="1">TRAF1-6 MATH domain-containing protein</fullName>
    </recommendedName>
</protein>
<dbReference type="InParanoid" id="A0A1X7UKG5"/>
<evidence type="ECO:0000313" key="2">
    <source>
        <dbReference type="EnsemblMetazoa" id="Aqu2.1.28470_001"/>
    </source>
</evidence>
<dbReference type="InterPro" id="IPR049342">
    <property type="entry name" value="TRAF1-6_MATH_dom"/>
</dbReference>
<evidence type="ECO:0000259" key="1">
    <source>
        <dbReference type="Pfam" id="PF21355"/>
    </source>
</evidence>
<gene>
    <name evidence="2" type="primary">100638219</name>
</gene>
<evidence type="ECO:0000313" key="3">
    <source>
        <dbReference type="Proteomes" id="UP000007879"/>
    </source>
</evidence>
<dbReference type="Pfam" id="PF21355">
    <property type="entry name" value="TRAF-mep_MATH"/>
    <property type="match status" value="1"/>
</dbReference>
<dbReference type="OrthoDB" id="1737200at2759"/>
<dbReference type="EnsemblMetazoa" id="XM_003387467.3">
    <property type="protein sequence ID" value="XP_003387515.1"/>
    <property type="gene ID" value="LOC100638219"/>
</dbReference>
<organism evidence="2">
    <name type="scientific">Amphimedon queenslandica</name>
    <name type="common">Sponge</name>
    <dbReference type="NCBI Taxonomy" id="400682"/>
    <lineage>
        <taxon>Eukaryota</taxon>
        <taxon>Metazoa</taxon>
        <taxon>Porifera</taxon>
        <taxon>Demospongiae</taxon>
        <taxon>Heteroscleromorpha</taxon>
        <taxon>Haplosclerida</taxon>
        <taxon>Niphatidae</taxon>
        <taxon>Amphimedon</taxon>
    </lineage>
</organism>
<dbReference type="Gene3D" id="2.60.210.10">
    <property type="entry name" value="Apoptosis, Tumor Necrosis Factor Receptor Associated Protein 2, Chain A"/>
    <property type="match status" value="1"/>
</dbReference>
<dbReference type="Proteomes" id="UP000007879">
    <property type="component" value="Unassembled WGS sequence"/>
</dbReference>
<dbReference type="KEGG" id="aqu:100638219"/>
<name>A0A1X7UKG5_AMPQE</name>